<reference evidence="2 3" key="1">
    <citation type="submission" date="2019-02" db="EMBL/GenBank/DDBJ databases">
        <title>Genome sequencing of the rare red list fungi Dentipellis fragilis.</title>
        <authorList>
            <person name="Buettner E."/>
            <person name="Kellner H."/>
        </authorList>
    </citation>
    <scope>NUCLEOTIDE SEQUENCE [LARGE SCALE GENOMIC DNA]</scope>
    <source>
        <strain evidence="2 3">DSM 105465</strain>
    </source>
</reference>
<name>A0A4Y9Z7K1_9AGAM</name>
<accession>A0A4Y9Z7K1</accession>
<evidence type="ECO:0000256" key="1">
    <source>
        <dbReference type="SAM" id="MobiDB-lite"/>
    </source>
</evidence>
<proteinExistence type="predicted"/>
<sequence>MLSTSSWGAEWGSAASRGHARTSRDPHVLRICQTRRASRNEADETRRSKAAEPRATCAAGMSGKCRTTREGLGTETPPARKRYVFAKGKGGREGEKGIACVREHEADVGEARSVEISPAHSDPHMTRSTDQRSCGPVTRGPAEPLPPADATVELAFAEANARCARLSFCTKYFATIDSRYCGASVSDDSMTLCSDQPSAHGN</sequence>
<dbReference type="OrthoDB" id="10615634at2759"/>
<feature type="compositionally biased region" description="Low complexity" evidence="1">
    <location>
        <begin position="1"/>
        <end position="17"/>
    </location>
</feature>
<dbReference type="Proteomes" id="UP000298327">
    <property type="component" value="Unassembled WGS sequence"/>
</dbReference>
<keyword evidence="3" id="KW-1185">Reference proteome</keyword>
<evidence type="ECO:0000313" key="2">
    <source>
        <dbReference type="EMBL" id="TFY70424.1"/>
    </source>
</evidence>
<organism evidence="2 3">
    <name type="scientific">Dentipellis fragilis</name>
    <dbReference type="NCBI Taxonomy" id="205917"/>
    <lineage>
        <taxon>Eukaryota</taxon>
        <taxon>Fungi</taxon>
        <taxon>Dikarya</taxon>
        <taxon>Basidiomycota</taxon>
        <taxon>Agaricomycotina</taxon>
        <taxon>Agaricomycetes</taxon>
        <taxon>Russulales</taxon>
        <taxon>Hericiaceae</taxon>
        <taxon>Dentipellis</taxon>
    </lineage>
</organism>
<dbReference type="EMBL" id="SEOQ01000102">
    <property type="protein sequence ID" value="TFY70424.1"/>
    <property type="molecule type" value="Genomic_DNA"/>
</dbReference>
<comment type="caution">
    <text evidence="2">The sequence shown here is derived from an EMBL/GenBank/DDBJ whole genome shotgun (WGS) entry which is preliminary data.</text>
</comment>
<protein>
    <submittedName>
        <fullName evidence="2">Uncharacterized protein</fullName>
    </submittedName>
</protein>
<evidence type="ECO:0000313" key="3">
    <source>
        <dbReference type="Proteomes" id="UP000298327"/>
    </source>
</evidence>
<feature type="region of interest" description="Disordered" evidence="1">
    <location>
        <begin position="115"/>
        <end position="146"/>
    </location>
</feature>
<feature type="region of interest" description="Disordered" evidence="1">
    <location>
        <begin position="1"/>
        <end position="61"/>
    </location>
</feature>
<gene>
    <name evidence="2" type="ORF">EVG20_g2576</name>
</gene>
<feature type="compositionally biased region" description="Basic and acidic residues" evidence="1">
    <location>
        <begin position="121"/>
        <end position="130"/>
    </location>
</feature>
<dbReference type="AlphaFoldDB" id="A0A4Y9Z7K1"/>
<feature type="compositionally biased region" description="Basic and acidic residues" evidence="1">
    <location>
        <begin position="38"/>
        <end position="52"/>
    </location>
</feature>